<reference evidence="3" key="1">
    <citation type="journal article" date="2015" name="PLoS Genet.">
        <title>The dynamic genome and transcriptome of the human fungal pathogen Blastomyces and close relative Emmonsia.</title>
        <authorList>
            <person name="Munoz J.F."/>
            <person name="Gauthier G.M."/>
            <person name="Desjardins C.A."/>
            <person name="Gallo J.E."/>
            <person name="Holder J."/>
            <person name="Sullivan T.D."/>
            <person name="Marty A.J."/>
            <person name="Carmen J.C."/>
            <person name="Chen Z."/>
            <person name="Ding L."/>
            <person name="Gujja S."/>
            <person name="Magrini V."/>
            <person name="Misas E."/>
            <person name="Mitreva M."/>
            <person name="Priest M."/>
            <person name="Saif S."/>
            <person name="Whiston E.A."/>
            <person name="Young S."/>
            <person name="Zeng Q."/>
            <person name="Goldman W.E."/>
            <person name="Mardis E.R."/>
            <person name="Taylor J.W."/>
            <person name="McEwen J.G."/>
            <person name="Clay O.K."/>
            <person name="Klein B.S."/>
            <person name="Cuomo C.A."/>
        </authorList>
    </citation>
    <scope>NUCLEOTIDE SEQUENCE [LARGE SCALE GENOMIC DNA]</scope>
    <source>
        <strain evidence="3">UAMH 3008</strain>
    </source>
</reference>
<dbReference type="NCBIfam" id="TIGR01571">
    <property type="entry name" value="A_thal_Cys_rich"/>
    <property type="match status" value="1"/>
</dbReference>
<dbReference type="EMBL" id="LCZI01000331">
    <property type="protein sequence ID" value="KKZ67122.1"/>
    <property type="molecule type" value="Genomic_DNA"/>
</dbReference>
<keyword evidence="1" id="KW-1133">Transmembrane helix</keyword>
<dbReference type="Pfam" id="PF04749">
    <property type="entry name" value="PLAC8"/>
    <property type="match status" value="1"/>
</dbReference>
<dbReference type="Proteomes" id="UP000034164">
    <property type="component" value="Unassembled WGS sequence"/>
</dbReference>
<organism evidence="2 3">
    <name type="scientific">[Emmonsia] crescens</name>
    <dbReference type="NCBI Taxonomy" id="73230"/>
    <lineage>
        <taxon>Eukaryota</taxon>
        <taxon>Fungi</taxon>
        <taxon>Dikarya</taxon>
        <taxon>Ascomycota</taxon>
        <taxon>Pezizomycotina</taxon>
        <taxon>Eurotiomycetes</taxon>
        <taxon>Eurotiomycetidae</taxon>
        <taxon>Onygenales</taxon>
        <taxon>Ajellomycetaceae</taxon>
        <taxon>Emergomyces</taxon>
    </lineage>
</organism>
<dbReference type="AlphaFoldDB" id="A0A0G2I909"/>
<name>A0A0G2I909_9EURO</name>
<dbReference type="PANTHER" id="PTHR15907">
    <property type="entry name" value="DUF614 FAMILY PROTEIN-RELATED"/>
    <property type="match status" value="1"/>
</dbReference>
<evidence type="ECO:0008006" key="4">
    <source>
        <dbReference type="Google" id="ProtNLM"/>
    </source>
</evidence>
<dbReference type="VEuPathDB" id="FungiDB:EMCG_07181"/>
<feature type="transmembrane region" description="Helical" evidence="1">
    <location>
        <begin position="55"/>
        <end position="76"/>
    </location>
</feature>
<accession>A0A0G2I909</accession>
<proteinExistence type="predicted"/>
<dbReference type="OrthoDB" id="1045822at2759"/>
<protein>
    <recommendedName>
        <fullName evidence="4">PLAC8 family protein</fullName>
    </recommendedName>
</protein>
<evidence type="ECO:0000313" key="3">
    <source>
        <dbReference type="Proteomes" id="UP000034164"/>
    </source>
</evidence>
<comment type="caution">
    <text evidence="2">The sequence shown here is derived from an EMBL/GenBank/DDBJ whole genome shotgun (WGS) entry which is preliminary data.</text>
</comment>
<sequence>MAAPETSGSLSWGSSLWDCFNPIDTCLMGWCCPCILFGKTQARLDDPSLANYSPINDNCLIFCGMNCFAVAWLLIVKKRTEMREKYGITQTHLEKFLKMEPGAIKAKHNYEESLVQDCLAAFFCPCCVVVQQEKEVLARQAAGQTGYQKPQGMAYPPA</sequence>
<dbReference type="InterPro" id="IPR006461">
    <property type="entry name" value="PLAC_motif_containing"/>
</dbReference>
<evidence type="ECO:0000313" key="2">
    <source>
        <dbReference type="EMBL" id="KKZ67122.1"/>
    </source>
</evidence>
<keyword evidence="1" id="KW-0472">Membrane</keyword>
<evidence type="ECO:0000256" key="1">
    <source>
        <dbReference type="SAM" id="Phobius"/>
    </source>
</evidence>
<gene>
    <name evidence="2" type="ORF">EMCG_07181</name>
</gene>
<keyword evidence="1" id="KW-0812">Transmembrane</keyword>